<keyword evidence="3" id="KW-1185">Reference proteome</keyword>
<protein>
    <submittedName>
        <fullName evidence="2">Uncharacterized protein</fullName>
    </submittedName>
</protein>
<dbReference type="OrthoDB" id="9904521at2"/>
<dbReference type="STRING" id="457427.SSOG_01604"/>
<evidence type="ECO:0000313" key="2">
    <source>
        <dbReference type="EMBL" id="EFL21892.1"/>
    </source>
</evidence>
<organism evidence="2 3">
    <name type="scientific">Streptomyces himastatinicus ATCC 53653</name>
    <dbReference type="NCBI Taxonomy" id="457427"/>
    <lineage>
        <taxon>Bacteria</taxon>
        <taxon>Bacillati</taxon>
        <taxon>Actinomycetota</taxon>
        <taxon>Actinomycetes</taxon>
        <taxon>Kitasatosporales</taxon>
        <taxon>Streptomycetaceae</taxon>
        <taxon>Streptomyces</taxon>
        <taxon>Streptomyces violaceusniger group</taxon>
    </lineage>
</organism>
<dbReference type="AlphaFoldDB" id="D9WPM7"/>
<feature type="region of interest" description="Disordered" evidence="1">
    <location>
        <begin position="1"/>
        <end position="46"/>
    </location>
</feature>
<gene>
    <name evidence="2" type="ORF">SSOG_01604</name>
</gene>
<dbReference type="RefSeq" id="WP_009713713.1">
    <property type="nucleotide sequence ID" value="NZ_GG657754.1"/>
</dbReference>
<proteinExistence type="predicted"/>
<evidence type="ECO:0000313" key="3">
    <source>
        <dbReference type="Proteomes" id="UP000003963"/>
    </source>
</evidence>
<sequence length="46" mass="5175">MMLRRYHPRDPEDSDTAPDEQEITDDAPQATKQAGRSRSSKTAKEG</sequence>
<accession>D9WPM7</accession>
<dbReference type="HOGENOM" id="CLU_3189544_0_0_11"/>
<dbReference type="EMBL" id="GG657754">
    <property type="protein sequence ID" value="EFL21892.1"/>
    <property type="molecule type" value="Genomic_DNA"/>
</dbReference>
<name>D9WPM7_9ACTN</name>
<dbReference type="Proteomes" id="UP000003963">
    <property type="component" value="Unassembled WGS sequence"/>
</dbReference>
<feature type="compositionally biased region" description="Acidic residues" evidence="1">
    <location>
        <begin position="12"/>
        <end position="25"/>
    </location>
</feature>
<reference evidence="2 3" key="1">
    <citation type="submission" date="2009-02" db="EMBL/GenBank/DDBJ databases">
        <title>Annotation of Streptomyces hygroscopicus strain ATCC 53653.</title>
        <authorList>
            <consortium name="The Broad Institute Genome Sequencing Platform"/>
            <consortium name="Broad Institute Microbial Sequencing Center"/>
            <person name="Fischbach M."/>
            <person name="Godfrey P."/>
            <person name="Ward D."/>
            <person name="Young S."/>
            <person name="Zeng Q."/>
            <person name="Koehrsen M."/>
            <person name="Alvarado L."/>
            <person name="Berlin A.M."/>
            <person name="Bochicchio J."/>
            <person name="Borenstein D."/>
            <person name="Chapman S.B."/>
            <person name="Chen Z."/>
            <person name="Engels R."/>
            <person name="Freedman E."/>
            <person name="Gellesch M."/>
            <person name="Goldberg J."/>
            <person name="Griggs A."/>
            <person name="Gujja S."/>
            <person name="Heilman E.R."/>
            <person name="Heiman D.I."/>
            <person name="Hepburn T.A."/>
            <person name="Howarth C."/>
            <person name="Jen D."/>
            <person name="Larson L."/>
            <person name="Lewis B."/>
            <person name="Mehta T."/>
            <person name="Park D."/>
            <person name="Pearson M."/>
            <person name="Richards J."/>
            <person name="Roberts A."/>
            <person name="Saif S."/>
            <person name="Shea T.D."/>
            <person name="Shenoy N."/>
            <person name="Sisk P."/>
            <person name="Stolte C."/>
            <person name="Sykes S.N."/>
            <person name="Thomson T."/>
            <person name="Walk T."/>
            <person name="White J."/>
            <person name="Yandava C."/>
            <person name="Straight P."/>
            <person name="Clardy J."/>
            <person name="Hung D."/>
            <person name="Kolter R."/>
            <person name="Mekalanos J."/>
            <person name="Walker S."/>
            <person name="Walsh C.T."/>
            <person name="Wieland-Brown L.C."/>
            <person name="Haas B."/>
            <person name="Nusbaum C."/>
            <person name="Birren B."/>
        </authorList>
    </citation>
    <scope>NUCLEOTIDE SEQUENCE [LARGE SCALE GENOMIC DNA]</scope>
    <source>
        <strain evidence="2 3">ATCC 53653</strain>
    </source>
</reference>
<evidence type="ECO:0000256" key="1">
    <source>
        <dbReference type="SAM" id="MobiDB-lite"/>
    </source>
</evidence>